<comment type="similarity">
    <text evidence="1">In the C-terminal section; belongs to the anthranilate synthase component I family.</text>
</comment>
<dbReference type="EMBL" id="CP046884">
    <property type="protein sequence ID" value="QNQ90965.1"/>
    <property type="molecule type" value="Genomic_DNA"/>
</dbReference>
<evidence type="ECO:0000313" key="5">
    <source>
        <dbReference type="EMBL" id="QNQ90965.1"/>
    </source>
</evidence>
<evidence type="ECO:0000313" key="6">
    <source>
        <dbReference type="Proteomes" id="UP000516320"/>
    </source>
</evidence>
<dbReference type="GO" id="GO:0046820">
    <property type="term" value="F:4-amino-4-deoxychorismate synthase activity"/>
    <property type="evidence" value="ECO:0007669"/>
    <property type="project" value="UniProtKB-EC"/>
</dbReference>
<dbReference type="SUPFAM" id="SSF56322">
    <property type="entry name" value="ADC synthase"/>
    <property type="match status" value="1"/>
</dbReference>
<dbReference type="GO" id="GO:0005737">
    <property type="term" value="C:cytoplasm"/>
    <property type="evidence" value="ECO:0007669"/>
    <property type="project" value="TreeGrafter"/>
</dbReference>
<dbReference type="InterPro" id="IPR019999">
    <property type="entry name" value="Anth_synth_I-like"/>
</dbReference>
<protein>
    <recommendedName>
        <fullName evidence="2">aminodeoxychorismate synthase</fullName>
        <ecNumber evidence="2">2.6.1.85</ecNumber>
    </recommendedName>
</protein>
<dbReference type="EC" id="2.6.1.85" evidence="2"/>
<evidence type="ECO:0000256" key="4">
    <source>
        <dbReference type="ARBA" id="ARBA00022962"/>
    </source>
</evidence>
<dbReference type="InterPro" id="IPR017926">
    <property type="entry name" value="GATASE"/>
</dbReference>
<evidence type="ECO:0000256" key="3">
    <source>
        <dbReference type="ARBA" id="ARBA00022679"/>
    </source>
</evidence>
<organism evidence="5 6">
    <name type="scientific">Corynebacterium poyangense</name>
    <dbReference type="NCBI Taxonomy" id="2684405"/>
    <lineage>
        <taxon>Bacteria</taxon>
        <taxon>Bacillati</taxon>
        <taxon>Actinomycetota</taxon>
        <taxon>Actinomycetes</taxon>
        <taxon>Mycobacteriales</taxon>
        <taxon>Corynebacteriaceae</taxon>
        <taxon>Corynebacterium</taxon>
    </lineage>
</organism>
<dbReference type="Gene3D" id="3.40.50.880">
    <property type="match status" value="1"/>
</dbReference>
<accession>A0A7H0SQZ0</accession>
<keyword evidence="3" id="KW-0808">Transferase</keyword>
<gene>
    <name evidence="5" type="ORF">GP475_10230</name>
</gene>
<reference evidence="5 6" key="1">
    <citation type="submission" date="2019-12" db="EMBL/GenBank/DDBJ databases">
        <title>Corynebacterium sp. nov., isolated from feces of the Anser Albifrons in China.</title>
        <authorList>
            <person name="Liu Q."/>
        </authorList>
    </citation>
    <scope>NUCLEOTIDE SEQUENCE [LARGE SCALE GENOMIC DNA]</scope>
    <source>
        <strain evidence="5 6">4H37-19</strain>
    </source>
</reference>
<dbReference type="AlphaFoldDB" id="A0A7H0SQZ0"/>
<dbReference type="KEGG" id="cpoy:GP475_10230"/>
<dbReference type="PRINTS" id="PR00096">
    <property type="entry name" value="GATASE"/>
</dbReference>
<evidence type="ECO:0000256" key="2">
    <source>
        <dbReference type="ARBA" id="ARBA00013139"/>
    </source>
</evidence>
<dbReference type="PROSITE" id="PS51273">
    <property type="entry name" value="GATASE_TYPE_1"/>
    <property type="match status" value="1"/>
</dbReference>
<dbReference type="Gene3D" id="3.60.120.10">
    <property type="entry name" value="Anthranilate synthase"/>
    <property type="match status" value="1"/>
</dbReference>
<dbReference type="NCBIfam" id="TIGR00566">
    <property type="entry name" value="trpG_papA"/>
    <property type="match status" value="1"/>
</dbReference>
<dbReference type="InterPro" id="IPR005801">
    <property type="entry name" value="ADC_synthase"/>
</dbReference>
<dbReference type="PRINTS" id="PR00097">
    <property type="entry name" value="ANTSNTHASEII"/>
</dbReference>
<dbReference type="Pfam" id="PF00425">
    <property type="entry name" value="Chorismate_bind"/>
    <property type="match status" value="1"/>
</dbReference>
<dbReference type="CDD" id="cd01743">
    <property type="entry name" value="GATase1_Anthranilate_Synthase"/>
    <property type="match status" value="1"/>
</dbReference>
<keyword evidence="6" id="KW-1185">Reference proteome</keyword>
<proteinExistence type="inferred from homology"/>
<keyword evidence="4" id="KW-0315">Glutamine amidotransferase</keyword>
<dbReference type="PANTHER" id="PTHR11236:SF18">
    <property type="entry name" value="AMINODEOXYCHORISMATE SYNTHASE"/>
    <property type="match status" value="1"/>
</dbReference>
<sequence length="608" mass="67099">MPRVLIIDNHDSFTFNIVEELRHLGVEPLVIPHDHGDTLPLHDVAAIIISPGPGRAYRPDDVRLSRAALATGLPVLGICLGMQLIAHHCGAHLVTHPPHHGMVSAINHTADPLFSHLPNPFHAVRYHSWIISHLPEELIALAHSEDGVIQAIKHRDHPWWGVQFHPESISTQQGRELLSNFLHLAGWRRTYRQSIPNPWGWTAPQIFSELCQHHPQAVWLDDQSGGWSVLALFHDAPPIHCRVHDATAHSIAHHLRPELTQHHLLKESLPFSFRPGWVGWIGYHPTDGAEFLFVSTAIVVGPGPHPEIYVVGLKDETATAATFATVLSFPPPASVPLDANPIHLTARDSRESYLDKIARLRAEIAAGESYEACLTTQFHGVAELNIGHYMKLREANPVPYGGYFRCGDTQLLSVSPELFLRLDNAGQLCSAPIKGTRPASADPRELANNPKDRAENRMITDLVRHDLAHVAEPGTVTVEDLFKVESYATVHQLLSVICAQIRPDLDIFDALAAAFPGGSMTGAPKERSCHILERIEEHPRGIYSGCFGWFGCDGSAELAMTIRTVVAQGTQVSYGTGGAILYASDPHQEWEEILSKTRALQPIAHLEQ</sequence>
<dbReference type="Proteomes" id="UP000516320">
    <property type="component" value="Chromosome"/>
</dbReference>
<name>A0A7H0SQZ0_9CORY</name>
<dbReference type="SUPFAM" id="SSF52317">
    <property type="entry name" value="Class I glutamine amidotransferase-like"/>
    <property type="match status" value="1"/>
</dbReference>
<dbReference type="InterPro" id="IPR029062">
    <property type="entry name" value="Class_I_gatase-like"/>
</dbReference>
<evidence type="ECO:0000256" key="1">
    <source>
        <dbReference type="ARBA" id="ARBA00005970"/>
    </source>
</evidence>
<dbReference type="RefSeq" id="WP_187974274.1">
    <property type="nucleotide sequence ID" value="NZ_CP046884.1"/>
</dbReference>
<dbReference type="GO" id="GO:0008153">
    <property type="term" value="P:4-aminobenzoate biosynthetic process"/>
    <property type="evidence" value="ECO:0007669"/>
    <property type="project" value="TreeGrafter"/>
</dbReference>
<dbReference type="InterPro" id="IPR006221">
    <property type="entry name" value="TrpG/PapA_dom"/>
</dbReference>
<dbReference type="GO" id="GO:0000162">
    <property type="term" value="P:L-tryptophan biosynthetic process"/>
    <property type="evidence" value="ECO:0007669"/>
    <property type="project" value="TreeGrafter"/>
</dbReference>
<dbReference type="PANTHER" id="PTHR11236">
    <property type="entry name" value="AMINOBENZOATE/ANTHRANILATE SYNTHASE"/>
    <property type="match status" value="1"/>
</dbReference>
<dbReference type="InterPro" id="IPR015890">
    <property type="entry name" value="Chorismate_C"/>
</dbReference>
<dbReference type="Pfam" id="PF00117">
    <property type="entry name" value="GATase"/>
    <property type="match status" value="1"/>
</dbReference>